<gene>
    <name evidence="2" type="primary">Cnig_chr_IV.g12064</name>
    <name evidence="2" type="ORF">B9Z55_012064</name>
</gene>
<feature type="compositionally biased region" description="Polar residues" evidence="1">
    <location>
        <begin position="45"/>
        <end position="66"/>
    </location>
</feature>
<dbReference type="InterPro" id="IPR009667">
    <property type="entry name" value="DUF1258"/>
</dbReference>
<dbReference type="Pfam" id="PF06869">
    <property type="entry name" value="DUF1258"/>
    <property type="match status" value="1"/>
</dbReference>
<dbReference type="EMBL" id="PDUG01000004">
    <property type="protein sequence ID" value="PIC31327.1"/>
    <property type="molecule type" value="Genomic_DNA"/>
</dbReference>
<accession>A0A2G5TVK3</accession>
<sequence length="518" mass="58067">MGRTFLDDFDVGKKKRRKNREAVHIAEQSSQEDSQEDAEGYWNSDVEQQETVSQNDSLDMDESSSSADCLSQLGTKVRNASDKELQLVLAACIGRFSQKDLDRVLTTYDDPCFIRNVKSLWNCQKSSYSVHYFCNSCGKACMKEELCCGPVAKFVRVGLYVQLLELLEHHWNAILDLRKKLKKDEAKQHNLSSQFFCPLWQSEPEGTLFLSSVLSVDGVSISGNTRFEINTILEKKDLRKIWPVSLVLLDLPTADMQASTNVLLEGIVECTEILFHLPRMNELFKNCAPLSTFSFESAYQYILVGYSSKLTNNFCEIVTSRFLVHNSLRRELSRRMKATPSERLKSFACLTPGLQYTDIMMNSPISYLHADDMNPSIPSSSVFFSQLVLPIGILKSEYFDKETTDDMFFAELQGKLQCLRFIAAANIGKETKVIGEPIQAIEHPFSSLSSSVDLLTGNSHIHAAKLVEVLKSYGGIVCGKLSSDRVLLNASSICSVASYTHCEDGIIVMAIQGIPIHN</sequence>
<feature type="region of interest" description="Disordered" evidence="1">
    <location>
        <begin position="1"/>
        <end position="66"/>
    </location>
</feature>
<evidence type="ECO:0000256" key="1">
    <source>
        <dbReference type="SAM" id="MobiDB-lite"/>
    </source>
</evidence>
<reference evidence="3" key="1">
    <citation type="submission" date="2017-10" db="EMBL/GenBank/DDBJ databases">
        <title>Rapid genome shrinkage in a self-fertile nematode reveals novel sperm competition proteins.</title>
        <authorList>
            <person name="Yin D."/>
            <person name="Schwarz E.M."/>
            <person name="Thomas C.G."/>
            <person name="Felde R.L."/>
            <person name="Korf I.F."/>
            <person name="Cutter A.D."/>
            <person name="Schartner C.M."/>
            <person name="Ralston E.J."/>
            <person name="Meyer B.J."/>
            <person name="Haag E.S."/>
        </authorList>
    </citation>
    <scope>NUCLEOTIDE SEQUENCE [LARGE SCALE GENOMIC DNA]</scope>
    <source>
        <strain evidence="3">JU1422</strain>
    </source>
</reference>
<organism evidence="2 3">
    <name type="scientific">Caenorhabditis nigoni</name>
    <dbReference type="NCBI Taxonomy" id="1611254"/>
    <lineage>
        <taxon>Eukaryota</taxon>
        <taxon>Metazoa</taxon>
        <taxon>Ecdysozoa</taxon>
        <taxon>Nematoda</taxon>
        <taxon>Chromadorea</taxon>
        <taxon>Rhabditida</taxon>
        <taxon>Rhabditina</taxon>
        <taxon>Rhabditomorpha</taxon>
        <taxon>Rhabditoidea</taxon>
        <taxon>Rhabditidae</taxon>
        <taxon>Peloderinae</taxon>
        <taxon>Caenorhabditis</taxon>
    </lineage>
</organism>
<dbReference type="OrthoDB" id="5869659at2759"/>
<evidence type="ECO:0000313" key="3">
    <source>
        <dbReference type="Proteomes" id="UP000230233"/>
    </source>
</evidence>
<protein>
    <submittedName>
        <fullName evidence="2">Uncharacterized protein</fullName>
    </submittedName>
</protein>
<comment type="caution">
    <text evidence="2">The sequence shown here is derived from an EMBL/GenBank/DDBJ whole genome shotgun (WGS) entry which is preliminary data.</text>
</comment>
<keyword evidence="3" id="KW-1185">Reference proteome</keyword>
<proteinExistence type="predicted"/>
<name>A0A2G5TVK3_9PELO</name>
<dbReference type="AlphaFoldDB" id="A0A2G5TVK3"/>
<evidence type="ECO:0000313" key="2">
    <source>
        <dbReference type="EMBL" id="PIC31327.1"/>
    </source>
</evidence>
<dbReference type="Proteomes" id="UP000230233">
    <property type="component" value="Chromosome IV"/>
</dbReference>